<comment type="similarity">
    <text evidence="1">In the C-terminal section; belongs to the class-I pyridoxal-phosphate-dependent aminotransferase family.</text>
</comment>
<sequence length="478" mass="54046">MKLYEKVAEELSQQISQGYYQVGTKLPSIRCLSKNHSISISTAQEAYRLLEDQGIVEVKPKSGYYVRQQNSPPKLPEISRPIQRPIDVSQWHQVLDLLTSHNRHGEDLITLGRALPDYHTATLQPLLRTMASLTRDVDNLGRSQEELNGLEALRVQIARQMMHSSCQLHPDDIIITNSCQEALSISIRVTTKPGDVVAVDSPSFYGTMQTLRSLQLKVLEIPTHPETGISIEALELALEQWPITAVQVTPSCNNPLGYTMPDNRKKQLYQLAQRFDIAIIEDDIFGDLSYNTPRSNTIKSFDQDGRVILCSSFSKTIAPGFRLGWAAPGRYCDLVTHMKYVSSGCTATVPQLALADFMAQGGYERHLRKMRQQYKQSRDIMLGWLKRYLPENIRTSYPQGGFLLWIELPEMIDSVELNTRLALQNVQIAPGILFSATGKYRNCIRINYSGEPSARQETAIKKIGDEIFKMLDELETNK</sequence>
<dbReference type="AlphaFoldDB" id="A0A853I1N5"/>
<dbReference type="CDD" id="cd00609">
    <property type="entry name" value="AAT_like"/>
    <property type="match status" value="1"/>
</dbReference>
<evidence type="ECO:0000256" key="5">
    <source>
        <dbReference type="ARBA" id="ARBA00023163"/>
    </source>
</evidence>
<protein>
    <submittedName>
        <fullName evidence="7">PLP-dependent aminotransferase family protein</fullName>
    </submittedName>
</protein>
<evidence type="ECO:0000259" key="6">
    <source>
        <dbReference type="PROSITE" id="PS50949"/>
    </source>
</evidence>
<proteinExistence type="inferred from homology"/>
<dbReference type="InterPro" id="IPR015421">
    <property type="entry name" value="PyrdxlP-dep_Trfase_major"/>
</dbReference>
<dbReference type="InterPro" id="IPR036390">
    <property type="entry name" value="WH_DNA-bd_sf"/>
</dbReference>
<dbReference type="InterPro" id="IPR036388">
    <property type="entry name" value="WH-like_DNA-bd_sf"/>
</dbReference>
<keyword evidence="4" id="KW-0238">DNA-binding</keyword>
<keyword evidence="5" id="KW-0804">Transcription</keyword>
<dbReference type="PANTHER" id="PTHR46577">
    <property type="entry name" value="HTH-TYPE TRANSCRIPTIONAL REGULATORY PROTEIN GABR"/>
    <property type="match status" value="1"/>
</dbReference>
<accession>A0A853I1N5</accession>
<dbReference type="Pfam" id="PF00155">
    <property type="entry name" value="Aminotran_1_2"/>
    <property type="match status" value="1"/>
</dbReference>
<dbReference type="GO" id="GO:0008483">
    <property type="term" value="F:transaminase activity"/>
    <property type="evidence" value="ECO:0007669"/>
    <property type="project" value="UniProtKB-KW"/>
</dbReference>
<dbReference type="Gene3D" id="3.40.640.10">
    <property type="entry name" value="Type I PLP-dependent aspartate aminotransferase-like (Major domain)"/>
    <property type="match status" value="1"/>
</dbReference>
<evidence type="ECO:0000313" key="7">
    <source>
        <dbReference type="EMBL" id="NYZ64648.1"/>
    </source>
</evidence>
<dbReference type="Gene3D" id="1.10.10.10">
    <property type="entry name" value="Winged helix-like DNA-binding domain superfamily/Winged helix DNA-binding domain"/>
    <property type="match status" value="1"/>
</dbReference>
<dbReference type="CDD" id="cd07377">
    <property type="entry name" value="WHTH_GntR"/>
    <property type="match status" value="1"/>
</dbReference>
<name>A0A853I1N5_9GAMM</name>
<keyword evidence="2" id="KW-0663">Pyridoxal phosphate</keyword>
<comment type="caution">
    <text evidence="7">The sequence shown here is derived from an EMBL/GenBank/DDBJ whole genome shotgun (WGS) entry which is preliminary data.</text>
</comment>
<dbReference type="GO" id="GO:0003700">
    <property type="term" value="F:DNA-binding transcription factor activity"/>
    <property type="evidence" value="ECO:0007669"/>
    <property type="project" value="InterPro"/>
</dbReference>
<dbReference type="InterPro" id="IPR000524">
    <property type="entry name" value="Tscrpt_reg_HTH_GntR"/>
</dbReference>
<dbReference type="InterPro" id="IPR051446">
    <property type="entry name" value="HTH_trans_reg/aminotransferase"/>
</dbReference>
<dbReference type="SUPFAM" id="SSF53383">
    <property type="entry name" value="PLP-dependent transferases"/>
    <property type="match status" value="1"/>
</dbReference>
<dbReference type="PANTHER" id="PTHR46577:SF1">
    <property type="entry name" value="HTH-TYPE TRANSCRIPTIONAL REGULATORY PROTEIN GABR"/>
    <property type="match status" value="1"/>
</dbReference>
<feature type="domain" description="HTH gntR-type" evidence="6">
    <location>
        <begin position="1"/>
        <end position="69"/>
    </location>
</feature>
<dbReference type="Pfam" id="PF00392">
    <property type="entry name" value="GntR"/>
    <property type="match status" value="1"/>
</dbReference>
<gene>
    <name evidence="7" type="ORF">H0A36_01425</name>
</gene>
<organism evidence="7 8">
    <name type="scientific">Spartinivicinus marinus</name>
    <dbReference type="NCBI Taxonomy" id="2994442"/>
    <lineage>
        <taxon>Bacteria</taxon>
        <taxon>Pseudomonadati</taxon>
        <taxon>Pseudomonadota</taxon>
        <taxon>Gammaproteobacteria</taxon>
        <taxon>Oceanospirillales</taxon>
        <taxon>Zooshikellaceae</taxon>
        <taxon>Spartinivicinus</taxon>
    </lineage>
</organism>
<dbReference type="Proteomes" id="UP000569732">
    <property type="component" value="Unassembled WGS sequence"/>
</dbReference>
<dbReference type="PROSITE" id="PS50949">
    <property type="entry name" value="HTH_GNTR"/>
    <property type="match status" value="1"/>
</dbReference>
<keyword evidence="8" id="KW-1185">Reference proteome</keyword>
<evidence type="ECO:0000256" key="1">
    <source>
        <dbReference type="ARBA" id="ARBA00005384"/>
    </source>
</evidence>
<evidence type="ECO:0000256" key="3">
    <source>
        <dbReference type="ARBA" id="ARBA00023015"/>
    </source>
</evidence>
<dbReference type="InterPro" id="IPR004839">
    <property type="entry name" value="Aminotransferase_I/II_large"/>
</dbReference>
<reference evidence="7 8" key="1">
    <citation type="submission" date="2020-07" db="EMBL/GenBank/DDBJ databases">
        <title>Endozoicomonas sp. nov., isolated from sediment.</title>
        <authorList>
            <person name="Gu T."/>
        </authorList>
    </citation>
    <scope>NUCLEOTIDE SEQUENCE [LARGE SCALE GENOMIC DNA]</scope>
    <source>
        <strain evidence="7 8">SM1973</strain>
    </source>
</reference>
<dbReference type="Gene3D" id="3.90.1150.10">
    <property type="entry name" value="Aspartate Aminotransferase, domain 1"/>
    <property type="match status" value="1"/>
</dbReference>
<dbReference type="GO" id="GO:0030170">
    <property type="term" value="F:pyridoxal phosphate binding"/>
    <property type="evidence" value="ECO:0007669"/>
    <property type="project" value="InterPro"/>
</dbReference>
<evidence type="ECO:0000256" key="4">
    <source>
        <dbReference type="ARBA" id="ARBA00023125"/>
    </source>
</evidence>
<dbReference type="RefSeq" id="WP_180566665.1">
    <property type="nucleotide sequence ID" value="NZ_JACCKB010000001.1"/>
</dbReference>
<evidence type="ECO:0000313" key="8">
    <source>
        <dbReference type="Proteomes" id="UP000569732"/>
    </source>
</evidence>
<dbReference type="SMART" id="SM00345">
    <property type="entry name" value="HTH_GNTR"/>
    <property type="match status" value="1"/>
</dbReference>
<keyword evidence="7" id="KW-0808">Transferase</keyword>
<dbReference type="EMBL" id="JACCKB010000001">
    <property type="protein sequence ID" value="NYZ64648.1"/>
    <property type="molecule type" value="Genomic_DNA"/>
</dbReference>
<dbReference type="SUPFAM" id="SSF46785">
    <property type="entry name" value="Winged helix' DNA-binding domain"/>
    <property type="match status" value="1"/>
</dbReference>
<keyword evidence="7" id="KW-0032">Aminotransferase</keyword>
<evidence type="ECO:0000256" key="2">
    <source>
        <dbReference type="ARBA" id="ARBA00022898"/>
    </source>
</evidence>
<dbReference type="InterPro" id="IPR015422">
    <property type="entry name" value="PyrdxlP-dep_Trfase_small"/>
</dbReference>
<keyword evidence="3" id="KW-0805">Transcription regulation</keyword>
<dbReference type="InterPro" id="IPR015424">
    <property type="entry name" value="PyrdxlP-dep_Trfase"/>
</dbReference>
<dbReference type="GO" id="GO:0003677">
    <property type="term" value="F:DNA binding"/>
    <property type="evidence" value="ECO:0007669"/>
    <property type="project" value="UniProtKB-KW"/>
</dbReference>